<dbReference type="Gene3D" id="1.25.40.820">
    <property type="match status" value="1"/>
</dbReference>
<evidence type="ECO:0000256" key="9">
    <source>
        <dbReference type="ARBA" id="ARBA00047761"/>
    </source>
</evidence>
<evidence type="ECO:0000256" key="13">
    <source>
        <dbReference type="SAM" id="MobiDB-lite"/>
    </source>
</evidence>
<evidence type="ECO:0000313" key="16">
    <source>
        <dbReference type="Proteomes" id="UP000593562"/>
    </source>
</evidence>
<dbReference type="InterPro" id="IPR039693">
    <property type="entry name" value="Rtr1/RPAP2"/>
</dbReference>
<evidence type="ECO:0000256" key="3">
    <source>
        <dbReference type="ARBA" id="ARBA00022723"/>
    </source>
</evidence>
<dbReference type="GO" id="GO:0008420">
    <property type="term" value="F:RNA polymerase II CTD heptapeptide repeat phosphatase activity"/>
    <property type="evidence" value="ECO:0007669"/>
    <property type="project" value="UniProtKB-UniRule"/>
</dbReference>
<dbReference type="PROSITE" id="PS51479">
    <property type="entry name" value="ZF_RTR1"/>
    <property type="match status" value="1"/>
</dbReference>
<evidence type="ECO:0000256" key="11">
    <source>
        <dbReference type="PROSITE-ProRule" id="PRU00812"/>
    </source>
</evidence>
<evidence type="ECO:0000256" key="12">
    <source>
        <dbReference type="RuleBase" id="RU367080"/>
    </source>
</evidence>
<keyword evidence="8 12" id="KW-0539">Nucleus</keyword>
<comment type="catalytic activity">
    <reaction evidence="9 12">
        <text>O-phospho-L-seryl-[protein] + H2O = L-seryl-[protein] + phosphate</text>
        <dbReference type="Rhea" id="RHEA:20629"/>
        <dbReference type="Rhea" id="RHEA-COMP:9863"/>
        <dbReference type="Rhea" id="RHEA-COMP:11604"/>
        <dbReference type="ChEBI" id="CHEBI:15377"/>
        <dbReference type="ChEBI" id="CHEBI:29999"/>
        <dbReference type="ChEBI" id="CHEBI:43474"/>
        <dbReference type="ChEBI" id="CHEBI:83421"/>
        <dbReference type="EC" id="3.1.3.16"/>
    </reaction>
</comment>
<dbReference type="InterPro" id="IPR007308">
    <property type="entry name" value="Rtr1/RPAP2_dom"/>
</dbReference>
<keyword evidence="5 12" id="KW-0378">Hydrolase</keyword>
<dbReference type="EC" id="3.1.3.16" evidence="12"/>
<accession>A0A7J7C676</accession>
<sequence length="697" mass="77492">MLLVSSHSGFALDFSRLLCLRSSPAMTKDQSLFVKDTVHRLQLSLLEGIQTEDQLFAAGSLISRADYEDVVSEQSIVGRCGYPLCANTLPSDRPRKGRYRISLKEHKVYDLEETYMYCSSSCVVNSRAFAGSLQSERCSVLDSAKLDQLLRLFGNLGLESEEEGLGKNGDLGLSGLKIQEKTDIKDGKMSLEEWIGPSNAIEGYVPHRYRGFEASTSKNFREGFNAKAKDKKPSWKEDFIINETDFMSAIITSDEYSISKTSAGTMESGLSTKLEEPKGTQTRKDVKKDSDNSSRSKIVQKNLRSSLDVPSTSNSRPSGSNIRNADGEKESNDLKLAKVNETLVKPSLKSSTAKKNGRTVTWADGKAGSRNLCEIKEIEDTTAATARSDIADMKDDEYALRFVSAEACAMALTKAAEAVASGYPDVSEAVSGAGIAILPYPHEVEKDESMEEADICQPTSDSLKCPSNQGDPHSDLFESEDSFYDSLPEGFSLTVSFLLLKSSTIIMFPNHLRFVTLLPVLYFQLSPFATMWNALFGWMTSSSLAYIYGRDECFHEEFLSVNGREYPQKIVLGDGRSTEIKLALDGCLNRVLPVIIANLRLPKHDLEKAMGHLLNTMSFTESLPAFRMKQWQVITLLFIEALSVYRIPELTSYMANRRIVLQKVLEDAQMGMEEYEIMKDLMIPLGRVPDFSMYRGA</sequence>
<evidence type="ECO:0000256" key="2">
    <source>
        <dbReference type="ARBA" id="ARBA00005676"/>
    </source>
</evidence>
<evidence type="ECO:0000256" key="5">
    <source>
        <dbReference type="ARBA" id="ARBA00022801"/>
    </source>
</evidence>
<evidence type="ECO:0000256" key="10">
    <source>
        <dbReference type="ARBA" id="ARBA00048336"/>
    </source>
</evidence>
<evidence type="ECO:0000256" key="8">
    <source>
        <dbReference type="ARBA" id="ARBA00023242"/>
    </source>
</evidence>
<dbReference type="InParanoid" id="A0A7J7C676"/>
<dbReference type="Proteomes" id="UP000593562">
    <property type="component" value="Unassembled WGS sequence"/>
</dbReference>
<feature type="compositionally biased region" description="Basic and acidic residues" evidence="13">
    <location>
        <begin position="273"/>
        <end position="294"/>
    </location>
</feature>
<dbReference type="FunCoup" id="A0A7J7C676">
    <property type="interactions" value="3502"/>
</dbReference>
<dbReference type="InterPro" id="IPR038534">
    <property type="entry name" value="Rtr1/RPAP2_sf"/>
</dbReference>
<dbReference type="GO" id="GO:0005634">
    <property type="term" value="C:nucleus"/>
    <property type="evidence" value="ECO:0007669"/>
    <property type="project" value="UniProtKB-SubCell"/>
</dbReference>
<dbReference type="PANTHER" id="PTHR14732">
    <property type="entry name" value="RNA POLYMERASE II SUBUNIT B1 CTD PHOSPHATASE RPAP2-RELATED"/>
    <property type="match status" value="1"/>
</dbReference>
<proteinExistence type="inferred from homology"/>
<protein>
    <recommendedName>
        <fullName evidence="12">RNA polymerase II subunit B1 CTD phosphatase RPAP2 homolog</fullName>
        <ecNumber evidence="12">3.1.3.16</ecNumber>
    </recommendedName>
</protein>
<dbReference type="GO" id="GO:0005737">
    <property type="term" value="C:cytoplasm"/>
    <property type="evidence" value="ECO:0007669"/>
    <property type="project" value="TreeGrafter"/>
</dbReference>
<feature type="compositionally biased region" description="Polar residues" evidence="13">
    <location>
        <begin position="295"/>
        <end position="323"/>
    </location>
</feature>
<comment type="catalytic activity">
    <reaction evidence="10 12">
        <text>O-phospho-L-threonyl-[protein] + H2O = L-threonyl-[protein] + phosphate</text>
        <dbReference type="Rhea" id="RHEA:47004"/>
        <dbReference type="Rhea" id="RHEA-COMP:11060"/>
        <dbReference type="Rhea" id="RHEA-COMP:11605"/>
        <dbReference type="ChEBI" id="CHEBI:15377"/>
        <dbReference type="ChEBI" id="CHEBI:30013"/>
        <dbReference type="ChEBI" id="CHEBI:43474"/>
        <dbReference type="ChEBI" id="CHEBI:61977"/>
        <dbReference type="EC" id="3.1.3.16"/>
    </reaction>
</comment>
<comment type="function">
    <text evidence="12">Putative RNA polymerase II subunit B1 C-terminal domain (CTD) phosphatase involved in RNA polymerase II transcription regulation.</text>
</comment>
<organism evidence="15 16">
    <name type="scientific">Tripterygium wilfordii</name>
    <name type="common">Thunder God vine</name>
    <dbReference type="NCBI Taxonomy" id="458696"/>
    <lineage>
        <taxon>Eukaryota</taxon>
        <taxon>Viridiplantae</taxon>
        <taxon>Streptophyta</taxon>
        <taxon>Embryophyta</taxon>
        <taxon>Tracheophyta</taxon>
        <taxon>Spermatophyta</taxon>
        <taxon>Magnoliopsida</taxon>
        <taxon>eudicotyledons</taxon>
        <taxon>Gunneridae</taxon>
        <taxon>Pentapetalae</taxon>
        <taxon>rosids</taxon>
        <taxon>fabids</taxon>
        <taxon>Celastrales</taxon>
        <taxon>Celastraceae</taxon>
        <taxon>Tripterygium</taxon>
    </lineage>
</organism>
<keyword evidence="16" id="KW-1185">Reference proteome</keyword>
<name>A0A7J7C676_TRIWF</name>
<dbReference type="Pfam" id="PF04181">
    <property type="entry name" value="RPAP2_Rtr1"/>
    <property type="match status" value="1"/>
</dbReference>
<evidence type="ECO:0000259" key="14">
    <source>
        <dbReference type="PROSITE" id="PS51479"/>
    </source>
</evidence>
<evidence type="ECO:0000256" key="1">
    <source>
        <dbReference type="ARBA" id="ARBA00004123"/>
    </source>
</evidence>
<dbReference type="EMBL" id="JAAARO010000021">
    <property type="protein sequence ID" value="KAF5729435.1"/>
    <property type="molecule type" value="Genomic_DNA"/>
</dbReference>
<evidence type="ECO:0000256" key="6">
    <source>
        <dbReference type="ARBA" id="ARBA00022833"/>
    </source>
</evidence>
<feature type="domain" description="RTR1-type" evidence="14">
    <location>
        <begin position="57"/>
        <end position="142"/>
    </location>
</feature>
<evidence type="ECO:0000256" key="4">
    <source>
        <dbReference type="ARBA" id="ARBA00022771"/>
    </source>
</evidence>
<evidence type="ECO:0000313" key="15">
    <source>
        <dbReference type="EMBL" id="KAF5729435.1"/>
    </source>
</evidence>
<gene>
    <name evidence="15" type="ORF">HS088_TW21G01600</name>
</gene>
<dbReference type="GO" id="GO:0008270">
    <property type="term" value="F:zinc ion binding"/>
    <property type="evidence" value="ECO:0007669"/>
    <property type="project" value="UniProtKB-KW"/>
</dbReference>
<comment type="similarity">
    <text evidence="2 11 12">Belongs to the RPAP2 family.</text>
</comment>
<keyword evidence="3 12" id="KW-0479">Metal-binding</keyword>
<keyword evidence="4 12" id="KW-0863">Zinc-finger</keyword>
<keyword evidence="7 12" id="KW-0904">Protein phosphatase</keyword>
<comment type="caution">
    <text evidence="15">The sequence shown here is derived from an EMBL/GenBank/DDBJ whole genome shotgun (WGS) entry which is preliminary data.</text>
</comment>
<feature type="region of interest" description="Disordered" evidence="13">
    <location>
        <begin position="262"/>
        <end position="333"/>
    </location>
</feature>
<dbReference type="AlphaFoldDB" id="A0A7J7C676"/>
<dbReference type="GO" id="GO:0043175">
    <property type="term" value="F:RNA polymerase core enzyme binding"/>
    <property type="evidence" value="ECO:0007669"/>
    <property type="project" value="UniProtKB-UniRule"/>
</dbReference>
<feature type="compositionally biased region" description="Polar residues" evidence="13">
    <location>
        <begin position="262"/>
        <end position="271"/>
    </location>
</feature>
<comment type="subcellular location">
    <subcellularLocation>
        <location evidence="1 12">Nucleus</location>
    </subcellularLocation>
</comment>
<reference evidence="15 16" key="1">
    <citation type="journal article" date="2020" name="Nat. Commun.">
        <title>Genome of Tripterygium wilfordii and identification of cytochrome P450 involved in triptolide biosynthesis.</title>
        <authorList>
            <person name="Tu L."/>
            <person name="Su P."/>
            <person name="Zhang Z."/>
            <person name="Gao L."/>
            <person name="Wang J."/>
            <person name="Hu T."/>
            <person name="Zhou J."/>
            <person name="Zhang Y."/>
            <person name="Zhao Y."/>
            <person name="Liu Y."/>
            <person name="Song Y."/>
            <person name="Tong Y."/>
            <person name="Lu Y."/>
            <person name="Yang J."/>
            <person name="Xu C."/>
            <person name="Jia M."/>
            <person name="Peters R.J."/>
            <person name="Huang L."/>
            <person name="Gao W."/>
        </authorList>
    </citation>
    <scope>NUCLEOTIDE SEQUENCE [LARGE SCALE GENOMIC DNA]</scope>
    <source>
        <strain evidence="16">cv. XIE 37</strain>
        <tissue evidence="15">Leaf</tissue>
    </source>
</reference>
<dbReference type="PANTHER" id="PTHR14732:SF0">
    <property type="entry name" value="RNA POLYMERASE II SUBUNIT B1 CTD PHOSPHATASE RPAP2-RELATED"/>
    <property type="match status" value="1"/>
</dbReference>
<evidence type="ECO:0000256" key="7">
    <source>
        <dbReference type="ARBA" id="ARBA00022912"/>
    </source>
</evidence>
<keyword evidence="6 12" id="KW-0862">Zinc</keyword>